<keyword evidence="2" id="KW-0444">Lipid biosynthesis</keyword>
<evidence type="ECO:0000256" key="3">
    <source>
        <dbReference type="ARBA" id="ARBA00022556"/>
    </source>
</evidence>
<dbReference type="PANTHER" id="PTHR30372">
    <property type="entry name" value="LIPID-A-DISACCHARIDE SYNTHASE"/>
    <property type="match status" value="1"/>
</dbReference>
<evidence type="ECO:0000256" key="2">
    <source>
        <dbReference type="ARBA" id="ARBA00022516"/>
    </source>
</evidence>
<gene>
    <name evidence="8" type="ORF">ACH5RR_031824</name>
</gene>
<dbReference type="Pfam" id="PF02684">
    <property type="entry name" value="LpxB"/>
    <property type="match status" value="1"/>
</dbReference>
<evidence type="ECO:0000256" key="1">
    <source>
        <dbReference type="ARBA" id="ARBA00012687"/>
    </source>
</evidence>
<accession>A0ABD2YGD0</accession>
<dbReference type="PANTHER" id="PTHR30372:SF4">
    <property type="entry name" value="LIPID-A-DISACCHARIDE SYNTHASE, MITOCHONDRIAL-RELATED"/>
    <property type="match status" value="1"/>
</dbReference>
<dbReference type="AlphaFoldDB" id="A0ABD2YGD0"/>
<keyword evidence="5" id="KW-0808">Transferase</keyword>
<organism evidence="8 9">
    <name type="scientific">Cinchona calisaya</name>
    <dbReference type="NCBI Taxonomy" id="153742"/>
    <lineage>
        <taxon>Eukaryota</taxon>
        <taxon>Viridiplantae</taxon>
        <taxon>Streptophyta</taxon>
        <taxon>Embryophyta</taxon>
        <taxon>Tracheophyta</taxon>
        <taxon>Spermatophyta</taxon>
        <taxon>Magnoliopsida</taxon>
        <taxon>eudicotyledons</taxon>
        <taxon>Gunneridae</taxon>
        <taxon>Pentapetalae</taxon>
        <taxon>asterids</taxon>
        <taxon>lamiids</taxon>
        <taxon>Gentianales</taxon>
        <taxon>Rubiaceae</taxon>
        <taxon>Cinchonoideae</taxon>
        <taxon>Cinchoneae</taxon>
        <taxon>Cinchona</taxon>
    </lineage>
</organism>
<evidence type="ECO:0000256" key="6">
    <source>
        <dbReference type="ARBA" id="ARBA00023098"/>
    </source>
</evidence>
<comment type="catalytic activity">
    <reaction evidence="7">
        <text>a lipid X + a UDP-2-N,3-O-bis[(3R)-3-hydroxyacyl]-alpha-D-glucosamine = a lipid A disaccharide + UDP + H(+)</text>
        <dbReference type="Rhea" id="RHEA:67828"/>
        <dbReference type="ChEBI" id="CHEBI:15378"/>
        <dbReference type="ChEBI" id="CHEBI:58223"/>
        <dbReference type="ChEBI" id="CHEBI:137748"/>
        <dbReference type="ChEBI" id="CHEBI:176338"/>
        <dbReference type="ChEBI" id="CHEBI:176343"/>
        <dbReference type="EC" id="2.4.1.182"/>
    </reaction>
</comment>
<protein>
    <recommendedName>
        <fullName evidence="1">lipid-A-disaccharide synthase</fullName>
        <ecNumber evidence="1">2.4.1.182</ecNumber>
    </recommendedName>
</protein>
<dbReference type="GO" id="GO:0009245">
    <property type="term" value="P:lipid A biosynthetic process"/>
    <property type="evidence" value="ECO:0007669"/>
    <property type="project" value="UniProtKB-KW"/>
</dbReference>
<keyword evidence="4" id="KW-0328">Glycosyltransferase</keyword>
<keyword evidence="9" id="KW-1185">Reference proteome</keyword>
<keyword evidence="6" id="KW-0443">Lipid metabolism</keyword>
<reference evidence="8 9" key="1">
    <citation type="submission" date="2024-11" db="EMBL/GenBank/DDBJ databases">
        <title>A near-complete genome assembly of Cinchona calisaya.</title>
        <authorList>
            <person name="Lian D.C."/>
            <person name="Zhao X.W."/>
            <person name="Wei L."/>
        </authorList>
    </citation>
    <scope>NUCLEOTIDE SEQUENCE [LARGE SCALE GENOMIC DNA]</scope>
    <source>
        <tissue evidence="8">Nenye</tissue>
    </source>
</reference>
<evidence type="ECO:0000256" key="5">
    <source>
        <dbReference type="ARBA" id="ARBA00022679"/>
    </source>
</evidence>
<keyword evidence="3" id="KW-0441">Lipid A biosynthesis</keyword>
<evidence type="ECO:0000256" key="7">
    <source>
        <dbReference type="ARBA" id="ARBA00048975"/>
    </source>
</evidence>
<evidence type="ECO:0000313" key="8">
    <source>
        <dbReference type="EMBL" id="KAL3506442.1"/>
    </source>
</evidence>
<dbReference type="EMBL" id="JBJUIK010000013">
    <property type="protein sequence ID" value="KAL3506442.1"/>
    <property type="molecule type" value="Genomic_DNA"/>
</dbReference>
<dbReference type="EC" id="2.4.1.182" evidence="1"/>
<proteinExistence type="predicted"/>
<name>A0ABD2YGD0_9GENT</name>
<dbReference type="Proteomes" id="UP001630127">
    <property type="component" value="Unassembled WGS sequence"/>
</dbReference>
<evidence type="ECO:0000256" key="4">
    <source>
        <dbReference type="ARBA" id="ARBA00022676"/>
    </source>
</evidence>
<sequence>MRNMHILKRAASWNLFCRKDMDFKCNLTRSLSISSQAVADLASKDAQLRVFIVAGEVSGDIIGSRFMDSLKKLAPFPVRFAGVGGCMMSKQGLNSLFPMEDISVMGIWELLPHLNNFRVKLKQTVHAAVSFQPHVVLTVDSKGFSFRFLKYLRGMW</sequence>
<dbReference type="GO" id="GO:0008915">
    <property type="term" value="F:lipid-A-disaccharide synthase activity"/>
    <property type="evidence" value="ECO:0007669"/>
    <property type="project" value="UniProtKB-EC"/>
</dbReference>
<evidence type="ECO:0000313" key="9">
    <source>
        <dbReference type="Proteomes" id="UP001630127"/>
    </source>
</evidence>
<dbReference type="GO" id="GO:0016020">
    <property type="term" value="C:membrane"/>
    <property type="evidence" value="ECO:0007669"/>
    <property type="project" value="GOC"/>
</dbReference>
<comment type="caution">
    <text evidence="8">The sequence shown here is derived from an EMBL/GenBank/DDBJ whole genome shotgun (WGS) entry which is preliminary data.</text>
</comment>
<dbReference type="InterPro" id="IPR003835">
    <property type="entry name" value="Glyco_trans_19"/>
</dbReference>